<evidence type="ECO:0000313" key="1">
    <source>
        <dbReference type="EMBL" id="ETR65269.1"/>
    </source>
</evidence>
<accession>A0A1V1NRS2</accession>
<organism evidence="1 2">
    <name type="scientific">Candidatus Magnetoglobus multicellularis str. Araruama</name>
    <dbReference type="NCBI Taxonomy" id="890399"/>
    <lineage>
        <taxon>Bacteria</taxon>
        <taxon>Pseudomonadati</taxon>
        <taxon>Thermodesulfobacteriota</taxon>
        <taxon>Desulfobacteria</taxon>
        <taxon>Desulfobacterales</taxon>
        <taxon>Desulfobacteraceae</taxon>
        <taxon>Candidatus Magnetoglobus</taxon>
    </lineage>
</organism>
<dbReference type="AlphaFoldDB" id="A0A1V1NRS2"/>
<name>A0A1V1NRS2_9BACT</name>
<sequence length="133" mass="15633">NRESLTNGKGKIIILRKRKLSDRACDKGFEKITIEETTEDFEISDQMNHSEGINLIYNDLCKILINRQPQLKTHNRQYQVFIRFCQLKMANEKNINIKIAKELDVTDKTVERDIKEILDYLKKNVSLNDFISS</sequence>
<feature type="non-terminal residue" evidence="1">
    <location>
        <position position="1"/>
    </location>
</feature>
<dbReference type="Proteomes" id="UP000189670">
    <property type="component" value="Unassembled WGS sequence"/>
</dbReference>
<dbReference type="EMBL" id="ATBP01003001">
    <property type="protein sequence ID" value="ETR65269.1"/>
    <property type="molecule type" value="Genomic_DNA"/>
</dbReference>
<reference evidence="2" key="1">
    <citation type="submission" date="2012-11" db="EMBL/GenBank/DDBJ databases">
        <authorList>
            <person name="Lucero-Rivera Y.E."/>
            <person name="Tovar-Ramirez D."/>
        </authorList>
    </citation>
    <scope>NUCLEOTIDE SEQUENCE [LARGE SCALE GENOMIC DNA]</scope>
    <source>
        <strain evidence="2">Araruama</strain>
    </source>
</reference>
<proteinExistence type="predicted"/>
<evidence type="ECO:0000313" key="2">
    <source>
        <dbReference type="Proteomes" id="UP000189670"/>
    </source>
</evidence>
<protein>
    <submittedName>
        <fullName evidence="1">Uncharacterized protein</fullName>
    </submittedName>
</protein>
<gene>
    <name evidence="1" type="ORF">OMM_14525</name>
</gene>
<comment type="caution">
    <text evidence="1">The sequence shown here is derived from an EMBL/GenBank/DDBJ whole genome shotgun (WGS) entry which is preliminary data.</text>
</comment>